<organism evidence="1">
    <name type="scientific">Clostridium botulinum B str. Osaka05</name>
    <dbReference type="NCBI Taxonomy" id="1407017"/>
    <lineage>
        <taxon>Bacteria</taxon>
        <taxon>Bacillati</taxon>
        <taxon>Bacillota</taxon>
        <taxon>Clostridia</taxon>
        <taxon>Eubacteriales</taxon>
        <taxon>Clostridiaceae</taxon>
        <taxon>Clostridium</taxon>
    </lineage>
</organism>
<dbReference type="HOGENOM" id="CLU_1737339_0_0_9"/>
<accession>A0A060N9G8</accession>
<protein>
    <submittedName>
        <fullName evidence="1">Uncharacterized protein</fullName>
    </submittedName>
</protein>
<dbReference type="AlphaFoldDB" id="A0A060N9G8"/>
<reference evidence="1" key="1">
    <citation type="submission" date="2013-10" db="EMBL/GenBank/DDBJ databases">
        <title>Draft genome sequence of Clostridium botulinum type B strain Osaka05.</title>
        <authorList>
            <person name="Sakaguchi Y."/>
            <person name="Hosomi K."/>
            <person name="Uchiyama J."/>
            <person name="Ogura Y."/>
            <person name="Sakaguchi M."/>
            <person name="Kohda T."/>
            <person name="Mukamoto M."/>
            <person name="Misawa N."/>
            <person name="Matsuzaki S."/>
            <person name="Hayashi T."/>
            <person name="Kozaki S."/>
        </authorList>
    </citation>
    <scope>NUCLEOTIDE SEQUENCE</scope>
    <source>
        <strain evidence="1">Osaka05</strain>
    </source>
</reference>
<sequence length="150" mass="17748">MKSLKAKFNVGDNVEINFNTLKKKLGKKQIYPQAFMAISQFNNNSIGQHVITRLSRGNNDVNSYNLDGEYMFEEDEINLLQNAKHIYYIYKIKNKVIEIFPVTIRSKAEEYCKVHRDWDFIKGTKINTIQLDIYEKENKHIPFRIVENKI</sequence>
<gene>
    <name evidence="1" type="ORF">CBO05P1_110</name>
</gene>
<dbReference type="Proteomes" id="UP000054164">
    <property type="component" value="Unassembled WGS sequence"/>
</dbReference>
<dbReference type="RefSeq" id="WP_030031899.1">
    <property type="nucleotide sequence ID" value="NZ_BA000058.1"/>
</dbReference>
<dbReference type="EMBL" id="BA000058">
    <property type="protein sequence ID" value="BAO04829.1"/>
    <property type="molecule type" value="Genomic_DNA"/>
</dbReference>
<name>A0A060N9G8_CLOBO</name>
<proteinExistence type="predicted"/>
<evidence type="ECO:0000313" key="1">
    <source>
        <dbReference type="EMBL" id="BAO04829.1"/>
    </source>
</evidence>